<dbReference type="OrthoDB" id="7867880at2"/>
<dbReference type="AlphaFoldDB" id="A0A1S8TJK6"/>
<dbReference type="InterPro" id="IPR029058">
    <property type="entry name" value="AB_hydrolase_fold"/>
</dbReference>
<dbReference type="EMBL" id="LZZM01000138">
    <property type="protein sequence ID" value="OOM77958.1"/>
    <property type="molecule type" value="Genomic_DNA"/>
</dbReference>
<accession>A0A1S8TJK6</accession>
<proteinExistence type="predicted"/>
<protein>
    <recommendedName>
        <fullName evidence="3">Alpha/beta hydrolase family protein</fullName>
    </recommendedName>
</protein>
<dbReference type="RefSeq" id="WP_158078751.1">
    <property type="nucleotide sequence ID" value="NZ_LZZM01000138.1"/>
</dbReference>
<dbReference type="Proteomes" id="UP000190890">
    <property type="component" value="Unassembled WGS sequence"/>
</dbReference>
<dbReference type="STRING" id="29367.CLPUN_21310"/>
<dbReference type="Gene3D" id="3.40.50.1820">
    <property type="entry name" value="alpha/beta hydrolase"/>
    <property type="match status" value="1"/>
</dbReference>
<reference evidence="1 2" key="1">
    <citation type="submission" date="2016-05" db="EMBL/GenBank/DDBJ databases">
        <title>Microbial solvent formation.</title>
        <authorList>
            <person name="Poehlein A."/>
            <person name="Montoya Solano J.D."/>
            <person name="Flitsch S."/>
            <person name="Krabben P."/>
            <person name="Duerre P."/>
            <person name="Daniel R."/>
        </authorList>
    </citation>
    <scope>NUCLEOTIDE SEQUENCE [LARGE SCALE GENOMIC DNA]</scope>
    <source>
        <strain evidence="1 2">DSM 2619</strain>
    </source>
</reference>
<sequence length="147" mass="17249">MILKFLKEETKNYKIICIGSSAGGYMATLVGSILKAEYVIAFSPQFSISNYVFKKETKYLELIDIIHKNLTTIFYFCPFYNLEDQNQYKLIQNEINVKTFTFDSNKHGIPINKIQLRDVINMSYNQLIRLHSKWSGKITNKKEFIQK</sequence>
<keyword evidence="2" id="KW-1185">Reference proteome</keyword>
<organism evidence="1 2">
    <name type="scientific">Clostridium puniceum</name>
    <dbReference type="NCBI Taxonomy" id="29367"/>
    <lineage>
        <taxon>Bacteria</taxon>
        <taxon>Bacillati</taxon>
        <taxon>Bacillota</taxon>
        <taxon>Clostridia</taxon>
        <taxon>Eubacteriales</taxon>
        <taxon>Clostridiaceae</taxon>
        <taxon>Clostridium</taxon>
    </lineage>
</organism>
<gene>
    <name evidence="1" type="ORF">CLPUN_21310</name>
</gene>
<evidence type="ECO:0000313" key="2">
    <source>
        <dbReference type="Proteomes" id="UP000190890"/>
    </source>
</evidence>
<evidence type="ECO:0008006" key="3">
    <source>
        <dbReference type="Google" id="ProtNLM"/>
    </source>
</evidence>
<dbReference type="SUPFAM" id="SSF53474">
    <property type="entry name" value="alpha/beta-Hydrolases"/>
    <property type="match status" value="1"/>
</dbReference>
<name>A0A1S8TJK6_9CLOT</name>
<comment type="caution">
    <text evidence="1">The sequence shown here is derived from an EMBL/GenBank/DDBJ whole genome shotgun (WGS) entry which is preliminary data.</text>
</comment>
<evidence type="ECO:0000313" key="1">
    <source>
        <dbReference type="EMBL" id="OOM77958.1"/>
    </source>
</evidence>